<sequence length="266" mass="30127">MEQPRNSKEKINIIKLVQDGITLDNVNFKKIIQDGIIEEHVIFIKIIQGSKIQDKISFKKIIQDGRLNDKVTCIKMIPGSRIQGKINFIKPTQDGITKKQVNLIKMIQGITIQDKVNFTKMTKMVGSIQMKDVESNDKLVVNGLTVRNRFYNSAAIGHLANACPNEPCCSYCNITSHSRRDCKTFKQDQEKQEYGKYGPEIFEGRQENNSDAHSDSHSVCDNDTFFEDCKNDITNTVNVLIVASNCTRLGKTDANIMNASKIRCKF</sequence>
<dbReference type="Gene3D" id="4.10.60.10">
    <property type="entry name" value="Zinc finger, CCHC-type"/>
    <property type="match status" value="1"/>
</dbReference>
<gene>
    <name evidence="1" type="ORF">MCOR_13737</name>
</gene>
<evidence type="ECO:0000313" key="1">
    <source>
        <dbReference type="EMBL" id="CAC5377420.1"/>
    </source>
</evidence>
<evidence type="ECO:0000313" key="2">
    <source>
        <dbReference type="Proteomes" id="UP000507470"/>
    </source>
</evidence>
<accession>A0A6J8B201</accession>
<organism evidence="1 2">
    <name type="scientific">Mytilus coruscus</name>
    <name type="common">Sea mussel</name>
    <dbReference type="NCBI Taxonomy" id="42192"/>
    <lineage>
        <taxon>Eukaryota</taxon>
        <taxon>Metazoa</taxon>
        <taxon>Spiralia</taxon>
        <taxon>Lophotrochozoa</taxon>
        <taxon>Mollusca</taxon>
        <taxon>Bivalvia</taxon>
        <taxon>Autobranchia</taxon>
        <taxon>Pteriomorphia</taxon>
        <taxon>Mytilida</taxon>
        <taxon>Mytiloidea</taxon>
        <taxon>Mytilidae</taxon>
        <taxon>Mytilinae</taxon>
        <taxon>Mytilus</taxon>
    </lineage>
</organism>
<dbReference type="AlphaFoldDB" id="A0A6J8B201"/>
<protein>
    <recommendedName>
        <fullName evidence="3">CCHC-type domain-containing protein</fullName>
    </recommendedName>
</protein>
<dbReference type="Proteomes" id="UP000507470">
    <property type="component" value="Unassembled WGS sequence"/>
</dbReference>
<evidence type="ECO:0008006" key="3">
    <source>
        <dbReference type="Google" id="ProtNLM"/>
    </source>
</evidence>
<proteinExistence type="predicted"/>
<name>A0A6J8B201_MYTCO</name>
<keyword evidence="2" id="KW-1185">Reference proteome</keyword>
<reference evidence="1 2" key="1">
    <citation type="submission" date="2020-06" db="EMBL/GenBank/DDBJ databases">
        <authorList>
            <person name="Li R."/>
            <person name="Bekaert M."/>
        </authorList>
    </citation>
    <scope>NUCLEOTIDE SEQUENCE [LARGE SCALE GENOMIC DNA]</scope>
    <source>
        <strain evidence="2">wild</strain>
    </source>
</reference>
<dbReference type="EMBL" id="CACVKT020002368">
    <property type="protein sequence ID" value="CAC5377420.1"/>
    <property type="molecule type" value="Genomic_DNA"/>
</dbReference>